<dbReference type="AlphaFoldDB" id="A0A178IKT9"/>
<dbReference type="EMBL" id="LRRQ01000056">
    <property type="protein sequence ID" value="OAM90500.1"/>
    <property type="molecule type" value="Genomic_DNA"/>
</dbReference>
<reference evidence="2 3" key="1">
    <citation type="submission" date="2016-01" db="EMBL/GenBank/DDBJ databases">
        <title>High potential of lignocellulose degradation of a new Verrucomicrobia species.</title>
        <authorList>
            <person name="Wang Y."/>
            <person name="Shi Y."/>
            <person name="Qiu Z."/>
            <person name="Liu S."/>
            <person name="Yang H."/>
        </authorList>
    </citation>
    <scope>NUCLEOTIDE SEQUENCE [LARGE SCALE GENOMIC DNA]</scope>
    <source>
        <strain evidence="2 3">TSB47</strain>
    </source>
</reference>
<feature type="domain" description="DUF4185" evidence="1">
    <location>
        <begin position="142"/>
        <end position="313"/>
    </location>
</feature>
<dbReference type="Pfam" id="PF13810">
    <property type="entry name" value="DUF4185"/>
    <property type="match status" value="1"/>
</dbReference>
<proteinExistence type="predicted"/>
<accession>A0A178IKT9</accession>
<gene>
    <name evidence="2" type="ORF">AW736_07595</name>
</gene>
<protein>
    <recommendedName>
        <fullName evidence="1">DUF4185 domain-containing protein</fullName>
    </recommendedName>
</protein>
<dbReference type="STRING" id="1184151.AW736_07595"/>
<evidence type="ECO:0000313" key="2">
    <source>
        <dbReference type="EMBL" id="OAM90500.1"/>
    </source>
</evidence>
<comment type="caution">
    <text evidence="2">The sequence shown here is derived from an EMBL/GenBank/DDBJ whole genome shotgun (WGS) entry which is preliminary data.</text>
</comment>
<evidence type="ECO:0000313" key="3">
    <source>
        <dbReference type="Proteomes" id="UP000078486"/>
    </source>
</evidence>
<keyword evidence="3" id="KW-1185">Reference proteome</keyword>
<sequence length="375" mass="41497">MSNQILFIVTLSALRAGDMPQSFHPPYPPSPVIAGLAFDDRAARIEAPGSDIWPVTWADDGNLYTAWGDGGGFGGNNEAGRVSLGIAIIRGTRTDYRGFNLAGGVDAPHPAPFTGKSEGILAVGPKLYLCRDGDGSSPGYFKFVELYRSDDHGASWRKTGVRFSKNEGDFPANDAGIFAPAFCQFGQAYAGARDQFIYIYAPDSIDPGHWRVRLPGRINLLRVAQDAVEQKDAYEFFAGMDAQGQPTWARDSACRRPIWQDAAQGTHRIAVSYNPGLKRYLLTTITIDRSGWMSLYDAPEPWGPWTHVQTEHNPERWGRLTIIFSFVNKWLSADGRDFVIVHTRNDHWASIPGRFVLAGESLRQTMPVEFLPDAK</sequence>
<organism evidence="2 3">
    <name type="scientific">Termitidicoccus mucosus</name>
    <dbReference type="NCBI Taxonomy" id="1184151"/>
    <lineage>
        <taxon>Bacteria</taxon>
        <taxon>Pseudomonadati</taxon>
        <taxon>Verrucomicrobiota</taxon>
        <taxon>Opitutia</taxon>
        <taxon>Opitutales</taxon>
        <taxon>Opitutaceae</taxon>
        <taxon>Termitidicoccus</taxon>
    </lineage>
</organism>
<name>A0A178IKT9_9BACT</name>
<dbReference type="Proteomes" id="UP000078486">
    <property type="component" value="Unassembled WGS sequence"/>
</dbReference>
<evidence type="ECO:0000259" key="1">
    <source>
        <dbReference type="Pfam" id="PF13810"/>
    </source>
</evidence>
<dbReference type="InterPro" id="IPR025442">
    <property type="entry name" value="DUF4185"/>
</dbReference>